<evidence type="ECO:0000259" key="1">
    <source>
        <dbReference type="Pfam" id="PF20247"/>
    </source>
</evidence>
<dbReference type="KEGG" id="lcae:K3721_19215"/>
<feature type="domain" description="DUF6602" evidence="1">
    <location>
        <begin position="24"/>
        <end position="126"/>
    </location>
</feature>
<reference evidence="2" key="1">
    <citation type="submission" date="2021-08" db="EMBL/GenBank/DDBJ databases">
        <authorList>
            <person name="Nwanade C."/>
            <person name="Wang M."/>
            <person name="Masoudi A."/>
            <person name="Yu Z."/>
            <person name="Liu J."/>
        </authorList>
    </citation>
    <scope>NUCLEOTIDE SEQUENCE</scope>
    <source>
        <strain evidence="2">S122</strain>
        <plasmid evidence="2">unnamed1</plasmid>
    </source>
</reference>
<evidence type="ECO:0000313" key="2">
    <source>
        <dbReference type="EMBL" id="UWQ55965.1"/>
    </source>
</evidence>
<dbReference type="Proteomes" id="UP001058713">
    <property type="component" value="Plasmid unnamed1"/>
</dbReference>
<protein>
    <recommendedName>
        <fullName evidence="1">DUF6602 domain-containing protein</fullName>
    </recommendedName>
</protein>
<evidence type="ECO:0000313" key="3">
    <source>
        <dbReference type="Proteomes" id="UP001058713"/>
    </source>
</evidence>
<gene>
    <name evidence="2" type="ORF">K3721_19215</name>
</gene>
<name>A0A9Q9HP72_LEICA</name>
<dbReference type="Pfam" id="PF20247">
    <property type="entry name" value="DUF6602"/>
    <property type="match status" value="1"/>
</dbReference>
<proteinExistence type="predicted"/>
<dbReference type="RefSeq" id="WP_259972749.1">
    <property type="nucleotide sequence ID" value="NZ_CP081071.1"/>
</dbReference>
<dbReference type="EMBL" id="CP081071">
    <property type="protein sequence ID" value="UWQ55965.1"/>
    <property type="molecule type" value="Genomic_DNA"/>
</dbReference>
<organism evidence="2 3">
    <name type="scientific">Leisingera caerulea</name>
    <name type="common">Phaeobacter caeruleus</name>
    <dbReference type="NCBI Taxonomy" id="506591"/>
    <lineage>
        <taxon>Bacteria</taxon>
        <taxon>Pseudomonadati</taxon>
        <taxon>Pseudomonadota</taxon>
        <taxon>Alphaproteobacteria</taxon>
        <taxon>Rhodobacterales</taxon>
        <taxon>Roseobacteraceae</taxon>
        <taxon>Leisingera</taxon>
    </lineage>
</organism>
<geneLocation type="plasmid" evidence="2 3">
    <name>unnamed1</name>
</geneLocation>
<dbReference type="InterPro" id="IPR046537">
    <property type="entry name" value="DUF6602"/>
</dbReference>
<sequence length="273" mass="30585">MASIFSSHFDAIRARLLAEGQIANAFQHNTNKGNIREVFAKEMLNNSTPQFCSVGSGEIIHRHMQDDEERNQIDVILYNNRFPKLTGAGGVDLFFVETVSSFIEVKSTLSKADIRQAAKASKRIKSYPYAPPQRFNPTGMVKTPRPFSFLFAYGAQVSNIDTVAEWMKDIAAEDDYNLDALIETHPSKRRHFPNLFLDGVFVLGKGYVTLDAMPFESPSAQGTDVPNDHIWIRSGEGELEVLWAAVNIASEKLLWNEVELGEYVPPRMIAVSN</sequence>
<dbReference type="CDD" id="cd21173">
    <property type="entry name" value="NucC-like"/>
    <property type="match status" value="1"/>
</dbReference>
<keyword evidence="2" id="KW-0614">Plasmid</keyword>
<dbReference type="AlphaFoldDB" id="A0A9Q9HP72"/>
<accession>A0A9Q9HP72</accession>